<reference evidence="3 4" key="1">
    <citation type="submission" date="2015-01" db="EMBL/GenBank/DDBJ databases">
        <title>Draft genome sequence of Leucobacter komagatae strain VKM ST2845.</title>
        <authorList>
            <person name="Karlyshev A.V."/>
            <person name="Kudryashova E.B."/>
        </authorList>
    </citation>
    <scope>NUCLEOTIDE SEQUENCE [LARGE SCALE GENOMIC DNA]</scope>
    <source>
        <strain evidence="3 4">VKM ST2845</strain>
    </source>
</reference>
<keyword evidence="2" id="KW-0732">Signal</keyword>
<name>A0A0D0IKN6_9MICO</name>
<comment type="caution">
    <text evidence="3">The sequence shown here is derived from an EMBL/GenBank/DDBJ whole genome shotgun (WGS) entry which is preliminary data.</text>
</comment>
<evidence type="ECO:0000313" key="4">
    <source>
        <dbReference type="Proteomes" id="UP000032120"/>
    </source>
</evidence>
<feature type="chain" id="PRO_5002212309" evidence="2">
    <location>
        <begin position="26"/>
        <end position="139"/>
    </location>
</feature>
<protein>
    <submittedName>
        <fullName evidence="3">Uncharacterized protein</fullName>
    </submittedName>
</protein>
<evidence type="ECO:0000256" key="2">
    <source>
        <dbReference type="SAM" id="SignalP"/>
    </source>
</evidence>
<evidence type="ECO:0000256" key="1">
    <source>
        <dbReference type="SAM" id="MobiDB-lite"/>
    </source>
</evidence>
<proteinExistence type="predicted"/>
<dbReference type="EMBL" id="JXSQ01000014">
    <property type="protein sequence ID" value="KIP52179.1"/>
    <property type="molecule type" value="Genomic_DNA"/>
</dbReference>
<dbReference type="RefSeq" id="WP_042544485.1">
    <property type="nucleotide sequence ID" value="NZ_JXSQ01000014.1"/>
</dbReference>
<organism evidence="3 4">
    <name type="scientific">Leucobacter komagatae</name>
    <dbReference type="NCBI Taxonomy" id="55969"/>
    <lineage>
        <taxon>Bacteria</taxon>
        <taxon>Bacillati</taxon>
        <taxon>Actinomycetota</taxon>
        <taxon>Actinomycetes</taxon>
        <taxon>Micrococcales</taxon>
        <taxon>Microbacteriaceae</taxon>
        <taxon>Leucobacter</taxon>
    </lineage>
</organism>
<accession>A0A0D0IKN6</accession>
<gene>
    <name evidence="3" type="ORF">SD72_10930</name>
</gene>
<sequence length="139" mass="14215">MRSTPLRLSAGAFVAIALLAGCAPADTPEPPAGPDQSTGPVMLSPTADELGGLVADGTLPAAFPADAEQVRVLTLGDRVAASWQGAPLATDCVASDQQVASYAIPLLLMDVGLEQVEQCGDVWQAEQADGSRVLWNSAD</sequence>
<feature type="region of interest" description="Disordered" evidence="1">
    <location>
        <begin position="26"/>
        <end position="47"/>
    </location>
</feature>
<feature type="signal peptide" evidence="2">
    <location>
        <begin position="1"/>
        <end position="25"/>
    </location>
</feature>
<dbReference type="OrthoDB" id="4991186at2"/>
<keyword evidence="4" id="KW-1185">Reference proteome</keyword>
<evidence type="ECO:0000313" key="3">
    <source>
        <dbReference type="EMBL" id="KIP52179.1"/>
    </source>
</evidence>
<dbReference type="PROSITE" id="PS51257">
    <property type="entry name" value="PROKAR_LIPOPROTEIN"/>
    <property type="match status" value="1"/>
</dbReference>
<dbReference type="AlphaFoldDB" id="A0A0D0IKN6"/>
<dbReference type="Proteomes" id="UP000032120">
    <property type="component" value="Unassembled WGS sequence"/>
</dbReference>